<protein>
    <recommendedName>
        <fullName evidence="2">N-acetyltransferase domain-containing protein</fullName>
    </recommendedName>
</protein>
<name>X1QAP2_9ZZZZ</name>
<sequence length="163" mass="19321">MSKLVPKDFQVPEVLETDRLRLRMLTVNDVVKDYDAVMTSIEHLQKTKPFGPDHKWPTKELTFEQDLIDLDWHQKEFQRKTSFAYTVMGLDEKECLGCMYIYPSSNSEYDAEIVMWVRQSEVENGLDEHLFGAVKQWIKDKWPFIKPGYPGRDADWKTWKSLK</sequence>
<organism evidence="1">
    <name type="scientific">marine sediment metagenome</name>
    <dbReference type="NCBI Taxonomy" id="412755"/>
    <lineage>
        <taxon>unclassified sequences</taxon>
        <taxon>metagenomes</taxon>
        <taxon>ecological metagenomes</taxon>
    </lineage>
</organism>
<dbReference type="AlphaFoldDB" id="X1QAP2"/>
<evidence type="ECO:0008006" key="2">
    <source>
        <dbReference type="Google" id="ProtNLM"/>
    </source>
</evidence>
<dbReference type="SUPFAM" id="SSF55729">
    <property type="entry name" value="Acyl-CoA N-acyltransferases (Nat)"/>
    <property type="match status" value="1"/>
</dbReference>
<accession>X1QAP2</accession>
<reference evidence="1" key="1">
    <citation type="journal article" date="2014" name="Front. Microbiol.">
        <title>High frequency of phylogenetically diverse reductive dehalogenase-homologous genes in deep subseafloor sedimentary metagenomes.</title>
        <authorList>
            <person name="Kawai M."/>
            <person name="Futagami T."/>
            <person name="Toyoda A."/>
            <person name="Takaki Y."/>
            <person name="Nishi S."/>
            <person name="Hori S."/>
            <person name="Arai W."/>
            <person name="Tsubouchi T."/>
            <person name="Morono Y."/>
            <person name="Uchiyama I."/>
            <person name="Ito T."/>
            <person name="Fujiyama A."/>
            <person name="Inagaki F."/>
            <person name="Takami H."/>
        </authorList>
    </citation>
    <scope>NUCLEOTIDE SEQUENCE</scope>
    <source>
        <strain evidence="1">Expedition CK06-06</strain>
    </source>
</reference>
<dbReference type="Gene3D" id="3.40.630.30">
    <property type="match status" value="1"/>
</dbReference>
<proteinExistence type="predicted"/>
<dbReference type="InterPro" id="IPR016181">
    <property type="entry name" value="Acyl_CoA_acyltransferase"/>
</dbReference>
<gene>
    <name evidence="1" type="ORF">S12H4_05729</name>
</gene>
<evidence type="ECO:0000313" key="1">
    <source>
        <dbReference type="EMBL" id="GAI65522.1"/>
    </source>
</evidence>
<comment type="caution">
    <text evidence="1">The sequence shown here is derived from an EMBL/GenBank/DDBJ whole genome shotgun (WGS) entry which is preliminary data.</text>
</comment>
<dbReference type="EMBL" id="BARW01001929">
    <property type="protein sequence ID" value="GAI65522.1"/>
    <property type="molecule type" value="Genomic_DNA"/>
</dbReference>